<evidence type="ECO:0000256" key="11">
    <source>
        <dbReference type="ARBA" id="ARBA00023235"/>
    </source>
</evidence>
<feature type="region of interest" description="Disordered" evidence="16">
    <location>
        <begin position="1"/>
        <end position="27"/>
    </location>
</feature>
<keyword evidence="11" id="KW-0413">Isomerase</keyword>
<comment type="similarity">
    <text evidence="1">Belongs to the helicase family. UvrD subfamily.</text>
</comment>
<accession>A0A516PZ46</accession>
<dbReference type="GO" id="GO:0005829">
    <property type="term" value="C:cytosol"/>
    <property type="evidence" value="ECO:0007669"/>
    <property type="project" value="TreeGrafter"/>
</dbReference>
<dbReference type="PROSITE" id="PS51217">
    <property type="entry name" value="UVRD_HELICASE_CTER"/>
    <property type="match status" value="1"/>
</dbReference>
<keyword evidence="6 15" id="KW-0347">Helicase</keyword>
<dbReference type="GO" id="GO:0000725">
    <property type="term" value="P:recombinational repair"/>
    <property type="evidence" value="ECO:0007669"/>
    <property type="project" value="TreeGrafter"/>
</dbReference>
<keyword evidence="2" id="KW-0540">Nuclease</keyword>
<name>A0A516PZ46_9ACTN</name>
<evidence type="ECO:0000256" key="4">
    <source>
        <dbReference type="ARBA" id="ARBA00022763"/>
    </source>
</evidence>
<dbReference type="EC" id="5.6.2.4" evidence="13"/>
<proteinExistence type="inferred from homology"/>
<dbReference type="GO" id="GO:0004527">
    <property type="term" value="F:exonuclease activity"/>
    <property type="evidence" value="ECO:0007669"/>
    <property type="project" value="UniProtKB-KW"/>
</dbReference>
<evidence type="ECO:0000259" key="17">
    <source>
        <dbReference type="PROSITE" id="PS51198"/>
    </source>
</evidence>
<evidence type="ECO:0000313" key="20">
    <source>
        <dbReference type="Proteomes" id="UP000319263"/>
    </source>
</evidence>
<evidence type="ECO:0000256" key="7">
    <source>
        <dbReference type="ARBA" id="ARBA00022839"/>
    </source>
</evidence>
<keyword evidence="5 15" id="KW-0378">Hydrolase</keyword>
<dbReference type="KEGG" id="mik:FOE78_11490"/>
<dbReference type="RefSeq" id="WP_143986409.1">
    <property type="nucleotide sequence ID" value="NZ_CP041692.1"/>
</dbReference>
<comment type="catalytic activity">
    <reaction evidence="12">
        <text>Couples ATP hydrolysis with the unwinding of duplex DNA by translocating in the 3'-5' direction.</text>
        <dbReference type="EC" id="5.6.2.4"/>
    </reaction>
</comment>
<dbReference type="SUPFAM" id="SSF52540">
    <property type="entry name" value="P-loop containing nucleoside triphosphate hydrolases"/>
    <property type="match status" value="1"/>
</dbReference>
<evidence type="ECO:0000256" key="14">
    <source>
        <dbReference type="ARBA" id="ARBA00048988"/>
    </source>
</evidence>
<dbReference type="GO" id="GO:0005524">
    <property type="term" value="F:ATP binding"/>
    <property type="evidence" value="ECO:0007669"/>
    <property type="project" value="UniProtKB-UniRule"/>
</dbReference>
<dbReference type="GO" id="GO:0003677">
    <property type="term" value="F:DNA binding"/>
    <property type="evidence" value="ECO:0007669"/>
    <property type="project" value="UniProtKB-KW"/>
</dbReference>
<feature type="binding site" evidence="15">
    <location>
        <begin position="60"/>
        <end position="67"/>
    </location>
    <ligand>
        <name>ATP</name>
        <dbReference type="ChEBI" id="CHEBI:30616"/>
    </ligand>
</feature>
<gene>
    <name evidence="19" type="ORF">FOE78_11490</name>
</gene>
<feature type="domain" description="UvrD-like helicase C-terminal" evidence="18">
    <location>
        <begin position="357"/>
        <end position="662"/>
    </location>
</feature>
<protein>
    <recommendedName>
        <fullName evidence="13">DNA 3'-5' helicase</fullName>
        <ecNumber evidence="13">5.6.2.4</ecNumber>
    </recommendedName>
</protein>
<dbReference type="Gene3D" id="3.40.50.300">
    <property type="entry name" value="P-loop containing nucleotide triphosphate hydrolases"/>
    <property type="match status" value="3"/>
</dbReference>
<evidence type="ECO:0000256" key="2">
    <source>
        <dbReference type="ARBA" id="ARBA00022722"/>
    </source>
</evidence>
<dbReference type="AlphaFoldDB" id="A0A516PZ46"/>
<evidence type="ECO:0000256" key="12">
    <source>
        <dbReference type="ARBA" id="ARBA00034617"/>
    </source>
</evidence>
<dbReference type="EMBL" id="CP041692">
    <property type="protein sequence ID" value="QDP96444.1"/>
    <property type="molecule type" value="Genomic_DNA"/>
</dbReference>
<dbReference type="InterPro" id="IPR014017">
    <property type="entry name" value="DNA_helicase_UvrD-like_C"/>
</dbReference>
<reference evidence="19 20" key="1">
    <citation type="submission" date="2019-07" db="EMBL/GenBank/DDBJ databases">
        <title>Microlunatus dokdonensis sp. nov. isolated from the rhizospheric soil of the wild plant Elymus tsukushiensis.</title>
        <authorList>
            <person name="Ghim S.-Y."/>
            <person name="Hwang Y.-J."/>
            <person name="Son J.-S."/>
            <person name="Shin J.-H."/>
        </authorList>
    </citation>
    <scope>NUCLEOTIDE SEQUENCE [LARGE SCALE GENOMIC DNA]</scope>
    <source>
        <strain evidence="19 20">KUDC0627</strain>
    </source>
</reference>
<dbReference type="Pfam" id="PF12705">
    <property type="entry name" value="PDDEXK_1"/>
    <property type="match status" value="1"/>
</dbReference>
<evidence type="ECO:0000256" key="15">
    <source>
        <dbReference type="PROSITE-ProRule" id="PRU00560"/>
    </source>
</evidence>
<keyword evidence="3 15" id="KW-0547">Nucleotide-binding</keyword>
<evidence type="ECO:0000256" key="16">
    <source>
        <dbReference type="SAM" id="MobiDB-lite"/>
    </source>
</evidence>
<keyword evidence="9" id="KW-0238">DNA-binding</keyword>
<evidence type="ECO:0000256" key="13">
    <source>
        <dbReference type="ARBA" id="ARBA00034808"/>
    </source>
</evidence>
<evidence type="ECO:0000259" key="18">
    <source>
        <dbReference type="PROSITE" id="PS51217"/>
    </source>
</evidence>
<dbReference type="PROSITE" id="PS51198">
    <property type="entry name" value="UVRD_HELICASE_ATP_BIND"/>
    <property type="match status" value="1"/>
</dbReference>
<dbReference type="Pfam" id="PF00580">
    <property type="entry name" value="UvrD-helicase"/>
    <property type="match status" value="1"/>
</dbReference>
<dbReference type="InterPro" id="IPR013986">
    <property type="entry name" value="DExx_box_DNA_helicase_dom_sf"/>
</dbReference>
<dbReference type="GO" id="GO:0033202">
    <property type="term" value="C:DNA helicase complex"/>
    <property type="evidence" value="ECO:0007669"/>
    <property type="project" value="TreeGrafter"/>
</dbReference>
<dbReference type="Pfam" id="PF13361">
    <property type="entry name" value="UvrD_C"/>
    <property type="match status" value="1"/>
</dbReference>
<feature type="domain" description="UvrD-like helicase ATP-binding" evidence="17">
    <location>
        <begin position="39"/>
        <end position="346"/>
    </location>
</feature>
<dbReference type="GO" id="GO:0043138">
    <property type="term" value="F:3'-5' DNA helicase activity"/>
    <property type="evidence" value="ECO:0007669"/>
    <property type="project" value="UniProtKB-EC"/>
</dbReference>
<sequence length="1113" mass="119735">MTATGTEETSSDLASSSDTSVSATGGYDLIRRPLRERPIRLDPAQQRVVDHPGGPLLVIAGPGTGKTSTLIETAVDRIAVRGLGADRVLALTFSRRAAADLRVRIAARLGRSVASPRAMTVHAFCYALIRRFTPIEGGAAERIGPRLLTGPEQEFRVREVLQGSLDSGKVRWPESVGRAFGTRGFAGEVRAVLAKARQLGMDPEDVIDAGRQAGRPEWVSVGEFFDEYLDVLDAEEVIDYAELVHRCRILLADFDILATLRGEIGCVLIDEYQDTDPAQIRLLQALAGDGREVIAFGDPDQSIFGFRGAEARGILDFPDRFLVGADGSGQRSPAPVIALPTNHRSGVALQGASRGLADRLGIQRALPPKVLAGFRRPESAAELPRGRVEAYTCVSAGAEADQIADLLRRAHLLDGLDWSQMAVLVRHGRQRIPGLTRALTAAGVPVEVAGDEIPLAAELATRPLLLGLRVAAAVGSLQADEAQLLLASPLGGLDSMAIRRLGRMLRHAERTELAGAALPRRSPELIKEAITDPSRLDELPQTFEVAATRRVAELVARVQKLITAGATAEEALWELWTGTDWPERLRSDARLGGDIGMRSNRDLDAVVALFDVAGRSEEVSGLRGVTGFLAEVEAQQIPADTRSEAAVRGSAVRVLTAHRAKGLQWPLVVVASVQEGSWPDIRRRGSLLEADRLSRHGVAEAEPPAARIAEERRLFYVACTRAGRRLVVTAVEGTDGENDQPSRFISELGVQVRRLAGRPARPLSLPALIGDLRRVGVDPQAPPGLRSAAAVRLARLADAVDDHGRPLAAAARPGRWWGMRGPSEATGPVQHPGAPVQLSGSQLASVLDCPRQWFLSRKARAESVRGTAASFGSVVHVLAQYGATQYGAGRQLDADAISGHLDSIWDQLDFDANWLSATERIEAESALERFALWQVARGDRELLGTEVPFSCEVDLGKDRVKLTGTADRVERDAQGRIRIVDFKTGRRPPTAADMAVQDQLGVYQLAVAEGALAEVTGPDARTGGAELVYLRLPEGKGPLPKVLEQASLQDVPFPIAPPADAEAAYPTWVHQRLADAAQIIRSERFDARTGAPCRYCPFRSSCPAQSEGRQVVS</sequence>
<comment type="catalytic activity">
    <reaction evidence="14">
        <text>ATP + H2O = ADP + phosphate + H(+)</text>
        <dbReference type="Rhea" id="RHEA:13065"/>
        <dbReference type="ChEBI" id="CHEBI:15377"/>
        <dbReference type="ChEBI" id="CHEBI:15378"/>
        <dbReference type="ChEBI" id="CHEBI:30616"/>
        <dbReference type="ChEBI" id="CHEBI:43474"/>
        <dbReference type="ChEBI" id="CHEBI:456216"/>
        <dbReference type="EC" id="5.6.2.4"/>
    </reaction>
</comment>
<dbReference type="InterPro" id="IPR014016">
    <property type="entry name" value="UvrD-like_ATP-bd"/>
</dbReference>
<dbReference type="CDD" id="cd17932">
    <property type="entry name" value="DEXQc_UvrD"/>
    <property type="match status" value="1"/>
</dbReference>
<keyword evidence="10" id="KW-0234">DNA repair</keyword>
<evidence type="ECO:0000256" key="5">
    <source>
        <dbReference type="ARBA" id="ARBA00022801"/>
    </source>
</evidence>
<dbReference type="InterPro" id="IPR038726">
    <property type="entry name" value="PDDEXK_AddAB-type"/>
</dbReference>
<dbReference type="Gene3D" id="1.10.10.160">
    <property type="match status" value="1"/>
</dbReference>
<evidence type="ECO:0000256" key="9">
    <source>
        <dbReference type="ARBA" id="ARBA00023125"/>
    </source>
</evidence>
<evidence type="ECO:0000256" key="3">
    <source>
        <dbReference type="ARBA" id="ARBA00022741"/>
    </source>
</evidence>
<keyword evidence="4" id="KW-0227">DNA damage</keyword>
<dbReference type="Proteomes" id="UP000319263">
    <property type="component" value="Chromosome"/>
</dbReference>
<evidence type="ECO:0000313" key="19">
    <source>
        <dbReference type="EMBL" id="QDP96444.1"/>
    </source>
</evidence>
<dbReference type="Gene3D" id="3.90.320.10">
    <property type="match status" value="1"/>
</dbReference>
<keyword evidence="7" id="KW-0269">Exonuclease</keyword>
<keyword evidence="20" id="KW-1185">Reference proteome</keyword>
<evidence type="ECO:0000256" key="8">
    <source>
        <dbReference type="ARBA" id="ARBA00022840"/>
    </source>
</evidence>
<evidence type="ECO:0000256" key="1">
    <source>
        <dbReference type="ARBA" id="ARBA00009922"/>
    </source>
</evidence>
<organism evidence="19 20">
    <name type="scientific">Microlunatus elymi</name>
    <dbReference type="NCBI Taxonomy" id="2596828"/>
    <lineage>
        <taxon>Bacteria</taxon>
        <taxon>Bacillati</taxon>
        <taxon>Actinomycetota</taxon>
        <taxon>Actinomycetes</taxon>
        <taxon>Propionibacteriales</taxon>
        <taxon>Propionibacteriaceae</taxon>
        <taxon>Microlunatus</taxon>
    </lineage>
</organism>
<feature type="compositionally biased region" description="Low complexity" evidence="16">
    <location>
        <begin position="1"/>
        <end position="24"/>
    </location>
</feature>
<dbReference type="OrthoDB" id="5240387at2"/>
<keyword evidence="8 15" id="KW-0067">ATP-binding</keyword>
<evidence type="ECO:0000256" key="10">
    <source>
        <dbReference type="ARBA" id="ARBA00023204"/>
    </source>
</evidence>
<dbReference type="InterPro" id="IPR011604">
    <property type="entry name" value="PDDEXK-like_dom_sf"/>
</dbReference>
<evidence type="ECO:0000256" key="6">
    <source>
        <dbReference type="ARBA" id="ARBA00022806"/>
    </source>
</evidence>
<dbReference type="InterPro" id="IPR027417">
    <property type="entry name" value="P-loop_NTPase"/>
</dbReference>
<dbReference type="PANTHER" id="PTHR11070:SF59">
    <property type="entry name" value="DNA 3'-5' HELICASE"/>
    <property type="match status" value="1"/>
</dbReference>
<dbReference type="InterPro" id="IPR000212">
    <property type="entry name" value="DNA_helicase_UvrD/REP"/>
</dbReference>
<dbReference type="PANTHER" id="PTHR11070">
    <property type="entry name" value="UVRD / RECB / PCRA DNA HELICASE FAMILY MEMBER"/>
    <property type="match status" value="1"/>
</dbReference>